<evidence type="ECO:0000313" key="3">
    <source>
        <dbReference type="Proteomes" id="UP000009011"/>
    </source>
</evidence>
<gene>
    <name evidence="2" type="ordered locus">MROS_0514</name>
</gene>
<dbReference type="GO" id="GO:0016787">
    <property type="term" value="F:hydrolase activity"/>
    <property type="evidence" value="ECO:0007669"/>
    <property type="project" value="UniProtKB-KW"/>
</dbReference>
<evidence type="ECO:0000259" key="1">
    <source>
        <dbReference type="PROSITE" id="PS51833"/>
    </source>
</evidence>
<keyword evidence="2" id="KW-0378">Hydrolase</keyword>
<organism evidence="2 3">
    <name type="scientific">Melioribacter roseus (strain DSM 23840 / JCM 17771 / VKM B-2668 / P3M-2)</name>
    <dbReference type="NCBI Taxonomy" id="1191523"/>
    <lineage>
        <taxon>Bacteria</taxon>
        <taxon>Pseudomonadati</taxon>
        <taxon>Ignavibacteriota</taxon>
        <taxon>Ignavibacteria</taxon>
        <taxon>Ignavibacteriales</taxon>
        <taxon>Melioribacteraceae</taxon>
        <taxon>Melioribacter</taxon>
    </lineage>
</organism>
<proteinExistence type="predicted"/>
<dbReference type="PANTHER" id="PTHR33525">
    <property type="match status" value="1"/>
</dbReference>
<dbReference type="InterPro" id="IPR052340">
    <property type="entry name" value="RNase_Y/CdgJ"/>
</dbReference>
<dbReference type="EMBL" id="CP003557">
    <property type="protein sequence ID" value="AFN73757.1"/>
    <property type="molecule type" value="Genomic_DNA"/>
</dbReference>
<dbReference type="AlphaFoldDB" id="I6YT73"/>
<dbReference type="RefSeq" id="WP_014855194.1">
    <property type="nucleotide sequence ID" value="NC_018178.1"/>
</dbReference>
<dbReference type="Pfam" id="PF08668">
    <property type="entry name" value="HDOD"/>
    <property type="match status" value="1"/>
</dbReference>
<accession>I6YT73</accession>
<dbReference type="PANTHER" id="PTHR33525:SF3">
    <property type="entry name" value="RIBONUCLEASE Y"/>
    <property type="match status" value="1"/>
</dbReference>
<name>I6YT73_MELRP</name>
<keyword evidence="3" id="KW-1185">Reference proteome</keyword>
<dbReference type="Proteomes" id="UP000009011">
    <property type="component" value="Chromosome"/>
</dbReference>
<dbReference type="STRING" id="1191523.MROS_0514"/>
<reference evidence="2 3" key="1">
    <citation type="journal article" date="2013" name="PLoS ONE">
        <title>Genomic analysis of Melioribacter roseus, facultatively anaerobic organotrophic bacterium representing a novel deep lineage within Bacteriodetes/Chlorobi group.</title>
        <authorList>
            <person name="Kadnikov V.V."/>
            <person name="Mardanov A.V."/>
            <person name="Podosokorskaya O.A."/>
            <person name="Gavrilov S.N."/>
            <person name="Kublanov I.V."/>
            <person name="Beletsky A.V."/>
            <person name="Bonch-Osmolovskaya E.A."/>
            <person name="Ravin N.V."/>
        </authorList>
    </citation>
    <scope>NUCLEOTIDE SEQUENCE [LARGE SCALE GENOMIC DNA]</scope>
    <source>
        <strain evidence="3">JCM 17771 / P3M-2</strain>
    </source>
</reference>
<dbReference type="KEGG" id="mro:MROS_0514"/>
<protein>
    <submittedName>
        <fullName evidence="2">Metal dependent phosphohydrolase</fullName>
    </submittedName>
</protein>
<evidence type="ECO:0000313" key="2">
    <source>
        <dbReference type="EMBL" id="AFN73757.1"/>
    </source>
</evidence>
<feature type="domain" description="HDOD" evidence="1">
    <location>
        <begin position="14"/>
        <end position="210"/>
    </location>
</feature>
<dbReference type="InterPro" id="IPR006675">
    <property type="entry name" value="HDIG_dom"/>
</dbReference>
<dbReference type="SUPFAM" id="SSF109604">
    <property type="entry name" value="HD-domain/PDEase-like"/>
    <property type="match status" value="1"/>
</dbReference>
<dbReference type="NCBIfam" id="TIGR00277">
    <property type="entry name" value="HDIG"/>
    <property type="match status" value="1"/>
</dbReference>
<dbReference type="OrthoDB" id="9788446at2"/>
<dbReference type="PROSITE" id="PS51833">
    <property type="entry name" value="HDOD"/>
    <property type="match status" value="1"/>
</dbReference>
<sequence length="283" mass="31792">MTAKEQILERIHNIPTLPTVYTTVSKAMEDPYITNEKIAEIISADQSSSFKILRVANSPLFGFRGKIDTISQAILYLGHNEVKNILFTVSLLKIMPGSKILSALKPVDLWAHSISVGVISRIIGGEIKDKKIENYFLAGILHDFGKLLFIEYLSKEYAEALEIAQKNKIEISAVEADKFGITHAELGAKLAEKWKLPEIIINTLKNHHKGTSDLPSQENLVAAVHIGDIASRLLSLGYSGNPVIKKPVNTVWRKLFLPEDFFSNNRKKIILEYEHIFKMLMIN</sequence>
<dbReference type="InterPro" id="IPR013976">
    <property type="entry name" value="HDOD"/>
</dbReference>
<dbReference type="Gene3D" id="1.10.3210.10">
    <property type="entry name" value="Hypothetical protein af1432"/>
    <property type="match status" value="1"/>
</dbReference>
<dbReference type="eggNOG" id="COG1639">
    <property type="taxonomic scope" value="Bacteria"/>
</dbReference>
<dbReference type="HOGENOM" id="CLU_048246_4_2_10"/>